<proteinExistence type="predicted"/>
<dbReference type="Proteomes" id="UP000318741">
    <property type="component" value="Chromosome"/>
</dbReference>
<accession>A0A517P4P0</accession>
<dbReference type="RefSeq" id="WP_145357090.1">
    <property type="nucleotide sequence ID" value="NZ_CP036265.1"/>
</dbReference>
<evidence type="ECO:0000313" key="2">
    <source>
        <dbReference type="Proteomes" id="UP000318741"/>
    </source>
</evidence>
<evidence type="ECO:0000313" key="1">
    <source>
        <dbReference type="EMBL" id="QDT14340.1"/>
    </source>
</evidence>
<gene>
    <name evidence="1" type="ORF">CA12_04120</name>
</gene>
<organism evidence="1 2">
    <name type="scientific">Alienimonas californiensis</name>
    <dbReference type="NCBI Taxonomy" id="2527989"/>
    <lineage>
        <taxon>Bacteria</taxon>
        <taxon>Pseudomonadati</taxon>
        <taxon>Planctomycetota</taxon>
        <taxon>Planctomycetia</taxon>
        <taxon>Planctomycetales</taxon>
        <taxon>Planctomycetaceae</taxon>
        <taxon>Alienimonas</taxon>
    </lineage>
</organism>
<reference evidence="1 2" key="1">
    <citation type="submission" date="2019-02" db="EMBL/GenBank/DDBJ databases">
        <title>Deep-cultivation of Planctomycetes and their phenomic and genomic characterization uncovers novel biology.</title>
        <authorList>
            <person name="Wiegand S."/>
            <person name="Jogler M."/>
            <person name="Boedeker C."/>
            <person name="Pinto D."/>
            <person name="Vollmers J."/>
            <person name="Rivas-Marin E."/>
            <person name="Kohn T."/>
            <person name="Peeters S.H."/>
            <person name="Heuer A."/>
            <person name="Rast P."/>
            <person name="Oberbeckmann S."/>
            <person name="Bunk B."/>
            <person name="Jeske O."/>
            <person name="Meyerdierks A."/>
            <person name="Storesund J.E."/>
            <person name="Kallscheuer N."/>
            <person name="Luecker S."/>
            <person name="Lage O.M."/>
            <person name="Pohl T."/>
            <person name="Merkel B.J."/>
            <person name="Hornburger P."/>
            <person name="Mueller R.-W."/>
            <person name="Bruemmer F."/>
            <person name="Labrenz M."/>
            <person name="Spormann A.M."/>
            <person name="Op den Camp H."/>
            <person name="Overmann J."/>
            <person name="Amann R."/>
            <person name="Jetten M.S.M."/>
            <person name="Mascher T."/>
            <person name="Medema M.H."/>
            <person name="Devos D.P."/>
            <person name="Kaster A.-K."/>
            <person name="Ovreas L."/>
            <person name="Rohde M."/>
            <person name="Galperin M.Y."/>
            <person name="Jogler C."/>
        </authorList>
    </citation>
    <scope>NUCLEOTIDE SEQUENCE [LARGE SCALE GENOMIC DNA]</scope>
    <source>
        <strain evidence="1 2">CA12</strain>
    </source>
</reference>
<sequence length="142" mass="14755">MPPAALTPAELNVSVDAATTSAPHFYAGALADPVALQAARDAVARYLGELGLAVNSRPAQTAIAACLDGAFGEVGPSVSPAELSRIALRNAALGMSRWLTELSDRGPTPPRHARLAARLSRGGVLAVPAVRRHEMIPQQFGR</sequence>
<dbReference type="EMBL" id="CP036265">
    <property type="protein sequence ID" value="QDT14340.1"/>
    <property type="molecule type" value="Genomic_DNA"/>
</dbReference>
<protein>
    <submittedName>
        <fullName evidence="1">Uncharacterized protein</fullName>
    </submittedName>
</protein>
<dbReference type="AlphaFoldDB" id="A0A517P4P0"/>
<keyword evidence="2" id="KW-1185">Reference proteome</keyword>
<dbReference type="KEGG" id="acaf:CA12_04120"/>
<name>A0A517P4P0_9PLAN</name>